<feature type="region of interest" description="Disordered" evidence="1">
    <location>
        <begin position="401"/>
        <end position="425"/>
    </location>
</feature>
<keyword evidence="2" id="KW-1133">Transmembrane helix</keyword>
<dbReference type="Proteomes" id="UP000023152">
    <property type="component" value="Unassembled WGS sequence"/>
</dbReference>
<accession>X6M977</accession>
<sequence length="425" mass="49243">MLQLPPEPQELAVDVRIEHITSIAPATLSFGCHFNFLCCTSGSNSLQEFAFRQQKQQQDNSTFDMAWNVKVSNVISAEDRYAKSGELTIMKLDNGAYFQRAHLVGTFAQYFHLDKYPFDFHTLKLVFDLDKDMEFARFDEKNVRAAFSTDSILLGLGGVNWDIGKPYCQLKKFKKKRHIFHRLIVHIPIHRRAENFLYQVLFPLLITDFVAMNSYFLELEPIYDRMDGLVALLLTYFTFKWTVGASLPPVEIIIILVPYLTMLDRIFNISYAFFLIHALIAVVMGHFAESHHLTWNFEMGIFLIVLISYLFFRLRQLKYCFDIGKHALLFRQSKKRSKNVEHNDKETDYTLNRQQTLSTSLAAVNDINVMRQANYGEIFSQSARRRSSVVSQSDLSLQSVTLDMSSSKDNENSFGSRTQTPFRFN</sequence>
<proteinExistence type="predicted"/>
<evidence type="ECO:0000313" key="3">
    <source>
        <dbReference type="EMBL" id="ETO10032.1"/>
    </source>
</evidence>
<reference evidence="3 4" key="1">
    <citation type="journal article" date="2013" name="Curr. Biol.">
        <title>The Genome of the Foraminiferan Reticulomyxa filosa.</title>
        <authorList>
            <person name="Glockner G."/>
            <person name="Hulsmann N."/>
            <person name="Schleicher M."/>
            <person name="Noegel A.A."/>
            <person name="Eichinger L."/>
            <person name="Gallinger C."/>
            <person name="Pawlowski J."/>
            <person name="Sierra R."/>
            <person name="Euteneuer U."/>
            <person name="Pillet L."/>
            <person name="Moustafa A."/>
            <person name="Platzer M."/>
            <person name="Groth M."/>
            <person name="Szafranski K."/>
            <person name="Schliwa M."/>
        </authorList>
    </citation>
    <scope>NUCLEOTIDE SEQUENCE [LARGE SCALE GENOMIC DNA]</scope>
</reference>
<evidence type="ECO:0000313" key="4">
    <source>
        <dbReference type="Proteomes" id="UP000023152"/>
    </source>
</evidence>
<comment type="caution">
    <text evidence="3">The sequence shown here is derived from an EMBL/GenBank/DDBJ whole genome shotgun (WGS) entry which is preliminary data.</text>
</comment>
<feature type="transmembrane region" description="Helical" evidence="2">
    <location>
        <begin position="269"/>
        <end position="287"/>
    </location>
</feature>
<name>X6M977_RETFI</name>
<evidence type="ECO:0000256" key="2">
    <source>
        <dbReference type="SAM" id="Phobius"/>
    </source>
</evidence>
<dbReference type="EMBL" id="ASPP01023705">
    <property type="protein sequence ID" value="ETO10032.1"/>
    <property type="molecule type" value="Genomic_DNA"/>
</dbReference>
<organism evidence="3 4">
    <name type="scientific">Reticulomyxa filosa</name>
    <dbReference type="NCBI Taxonomy" id="46433"/>
    <lineage>
        <taxon>Eukaryota</taxon>
        <taxon>Sar</taxon>
        <taxon>Rhizaria</taxon>
        <taxon>Retaria</taxon>
        <taxon>Foraminifera</taxon>
        <taxon>Monothalamids</taxon>
        <taxon>Reticulomyxidae</taxon>
        <taxon>Reticulomyxa</taxon>
    </lineage>
</organism>
<feature type="transmembrane region" description="Helical" evidence="2">
    <location>
        <begin position="229"/>
        <end position="257"/>
    </location>
</feature>
<feature type="transmembrane region" description="Helical" evidence="2">
    <location>
        <begin position="293"/>
        <end position="312"/>
    </location>
</feature>
<dbReference type="AlphaFoldDB" id="X6M977"/>
<dbReference type="Gene3D" id="1.20.58.390">
    <property type="entry name" value="Neurotransmitter-gated ion-channel transmembrane domain"/>
    <property type="match status" value="1"/>
</dbReference>
<keyword evidence="4" id="KW-1185">Reference proteome</keyword>
<gene>
    <name evidence="3" type="ORF">RFI_27346</name>
</gene>
<protein>
    <submittedName>
        <fullName evidence="3">Uncharacterized protein</fullName>
    </submittedName>
</protein>
<evidence type="ECO:0000256" key="1">
    <source>
        <dbReference type="SAM" id="MobiDB-lite"/>
    </source>
</evidence>
<keyword evidence="2" id="KW-0472">Membrane</keyword>
<dbReference type="InterPro" id="IPR038050">
    <property type="entry name" value="Neuro_actylchol_rec"/>
</dbReference>
<feature type="compositionally biased region" description="Polar residues" evidence="1">
    <location>
        <begin position="412"/>
        <end position="425"/>
    </location>
</feature>
<keyword evidence="2" id="KW-0812">Transmembrane</keyword>
<feature type="transmembrane region" description="Helical" evidence="2">
    <location>
        <begin position="196"/>
        <end position="217"/>
    </location>
</feature>